<dbReference type="AlphaFoldDB" id="A0A0F8XDI8"/>
<protein>
    <submittedName>
        <fullName evidence="1">Uncharacterized protein</fullName>
    </submittedName>
</protein>
<dbReference type="EMBL" id="LAZR01059871">
    <property type="protein sequence ID" value="KKK66878.1"/>
    <property type="molecule type" value="Genomic_DNA"/>
</dbReference>
<accession>A0A0F8XDI8</accession>
<reference evidence="1" key="1">
    <citation type="journal article" date="2015" name="Nature">
        <title>Complex archaea that bridge the gap between prokaryotes and eukaryotes.</title>
        <authorList>
            <person name="Spang A."/>
            <person name="Saw J.H."/>
            <person name="Jorgensen S.L."/>
            <person name="Zaremba-Niedzwiedzka K."/>
            <person name="Martijn J."/>
            <person name="Lind A.E."/>
            <person name="van Eijk R."/>
            <person name="Schleper C."/>
            <person name="Guy L."/>
            <person name="Ettema T.J."/>
        </authorList>
    </citation>
    <scope>NUCLEOTIDE SEQUENCE</scope>
</reference>
<comment type="caution">
    <text evidence="1">The sequence shown here is derived from an EMBL/GenBank/DDBJ whole genome shotgun (WGS) entry which is preliminary data.</text>
</comment>
<feature type="non-terminal residue" evidence="1">
    <location>
        <position position="84"/>
    </location>
</feature>
<evidence type="ECO:0000313" key="1">
    <source>
        <dbReference type="EMBL" id="KKK66878.1"/>
    </source>
</evidence>
<sequence length="84" mass="9950">MHLESTKMVLGNYFKIEVNKILMSIEVYYLEKLPFSKEESDFLIEIGIRLKQIIEERETQIELKESEEKFRTIADQSLIGIIIL</sequence>
<proteinExistence type="predicted"/>
<name>A0A0F8XDI8_9ZZZZ</name>
<organism evidence="1">
    <name type="scientific">marine sediment metagenome</name>
    <dbReference type="NCBI Taxonomy" id="412755"/>
    <lineage>
        <taxon>unclassified sequences</taxon>
        <taxon>metagenomes</taxon>
        <taxon>ecological metagenomes</taxon>
    </lineage>
</organism>
<gene>
    <name evidence="1" type="ORF">LCGC14_2959680</name>
</gene>